<evidence type="ECO:0000256" key="6">
    <source>
        <dbReference type="ARBA" id="ARBA00022617"/>
    </source>
</evidence>
<dbReference type="InterPro" id="IPR000883">
    <property type="entry name" value="Cyt_C_Oxase_1"/>
</dbReference>
<feature type="transmembrane region" description="Helical" evidence="18">
    <location>
        <begin position="441"/>
        <end position="463"/>
    </location>
</feature>
<comment type="subcellular location">
    <subcellularLocation>
        <location evidence="1 18">Cell membrane</location>
        <topology evidence="1 18">Multi-pass membrane protein</topology>
    </subcellularLocation>
</comment>
<dbReference type="Pfam" id="PF00115">
    <property type="entry name" value="COX1"/>
    <property type="match status" value="1"/>
</dbReference>
<comment type="function">
    <text evidence="18">Cytochrome c oxidase is the component of the respiratory chain that catalyzes the reduction of oxygen to water. Subunits 1-3 form the functional core of the enzyme complex. CO I is the catalytic subunit of the enzyme. Electrons originating in cytochrome c are transferred via the copper A center of subunit 2 and heme A of subunit 1 to the bimetallic center formed by heme A3 and copper B.</text>
</comment>
<feature type="transmembrane region" description="Helical" evidence="18">
    <location>
        <begin position="403"/>
        <end position="429"/>
    </location>
</feature>
<keyword evidence="8 17" id="KW-0812">Transmembrane</keyword>
<keyword evidence="22" id="KW-1185">Reference proteome</keyword>
<proteinExistence type="inferred from homology"/>
<feature type="transmembrane region" description="Helical" evidence="18">
    <location>
        <begin position="336"/>
        <end position="358"/>
    </location>
</feature>
<feature type="transmembrane region" description="Helical" evidence="18">
    <location>
        <begin position="600"/>
        <end position="617"/>
    </location>
</feature>
<evidence type="ECO:0000256" key="19">
    <source>
        <dbReference type="SAM" id="MobiDB-lite"/>
    </source>
</evidence>
<dbReference type="PANTHER" id="PTHR10422:SF35">
    <property type="entry name" value="CYTOCHROME BO(3) UBIQUINOL OXIDASE SUBUNIT 1"/>
    <property type="match status" value="1"/>
</dbReference>
<keyword evidence="9 18" id="KW-0479">Metal-binding</keyword>
<keyword evidence="11 17" id="KW-0249">Electron transport</keyword>
<dbReference type="Proteomes" id="UP001184230">
    <property type="component" value="Unassembled WGS sequence"/>
</dbReference>
<sequence length="654" mass="71951">MDAAPGDTPVPRLKDGPAPGSPEARALDATWRDPPGFIGWFSAINHKTIAKRFIVTTFGFFVAGGILALLMRLQLARPGSTLIGPDLYNQLFTMHGSTMMFLFAVPVMQAVAMYLVPLMVGTRSVAFPRMNAFAYWIFLFGGLMLYIAFLLDAGPDAGWFAYVPLAGPDFSPGKRVDFWAQMITFTELSALLEAVILITTVFKLRAPGMTLNRIPLFVWAMLVTSFMVLFAMPSVMLASTMLIMDRLVGTHFYNPAESGDPVLWQHLFWFFGHPEVYLIFIPGLGFLSAIIPTFARRPIFGYTAMVLALVATAFLAFGLWVHHMFAVNLPELGKSFFTAASMLIAVPSAIQLFCWIATLWTGRLDPKTPLLFVLGFFFILVLGGMTGIMLASVPLDLQVHDTYFVVAHLHYVLIGGAVFPLFGAFYYWYPKITGRLMSERLGRWNFGLFFIGFNVAFFPMHLLGLKGMTRRVYTYQAGLGWDSLNLVATIGAFMIAASALIFVVNAVRSLRHGAPAGNNPWGAGTLEWATSSPPPACNFHAIPVVHGRDPVWQPAPVQPEGAPSFTHVAGLAADARELLATTVLDARPDLRLNFPNPTPWPFLGAVAVTLLFVGSIFTPWAVVWASIPVAIALTGWFWPSRAENSEHLALEKKP</sequence>
<evidence type="ECO:0000256" key="8">
    <source>
        <dbReference type="ARBA" id="ARBA00022692"/>
    </source>
</evidence>
<keyword evidence="7 17" id="KW-0679">Respiratory chain</keyword>
<evidence type="ECO:0000259" key="20">
    <source>
        <dbReference type="PROSITE" id="PS50855"/>
    </source>
</evidence>
<keyword evidence="6 17" id="KW-0349">Heme</keyword>
<accession>A0ABU1N9Y1</accession>
<feature type="transmembrane region" description="Helical" evidence="18">
    <location>
        <begin position="299"/>
        <end position="321"/>
    </location>
</feature>
<evidence type="ECO:0000256" key="4">
    <source>
        <dbReference type="ARBA" id="ARBA00022448"/>
    </source>
</evidence>
<dbReference type="EMBL" id="JAVDRF010000002">
    <property type="protein sequence ID" value="MDR6535262.1"/>
    <property type="molecule type" value="Genomic_DNA"/>
</dbReference>
<feature type="transmembrane region" description="Helical" evidence="18">
    <location>
        <begin position="132"/>
        <end position="151"/>
    </location>
</feature>
<dbReference type="PROSITE" id="PS00077">
    <property type="entry name" value="COX1_CUB"/>
    <property type="match status" value="1"/>
</dbReference>
<feature type="transmembrane region" description="Helical" evidence="18">
    <location>
        <begin position="53"/>
        <end position="75"/>
    </location>
</feature>
<keyword evidence="13 18" id="KW-0408">Iron</keyword>
<dbReference type="InterPro" id="IPR014241">
    <property type="entry name" value="Cyt_c_oxidase_su1_bac"/>
</dbReference>
<dbReference type="InterPro" id="IPR023616">
    <property type="entry name" value="Cyt_c_oxase-like_su1_dom"/>
</dbReference>
<feature type="region of interest" description="Disordered" evidence="19">
    <location>
        <begin position="1"/>
        <end position="29"/>
    </location>
</feature>
<evidence type="ECO:0000313" key="22">
    <source>
        <dbReference type="Proteomes" id="UP001184230"/>
    </source>
</evidence>
<keyword evidence="12 18" id="KW-1133">Transmembrane helix</keyword>
<feature type="transmembrane region" description="Helical" evidence="18">
    <location>
        <begin position="216"/>
        <end position="243"/>
    </location>
</feature>
<evidence type="ECO:0000256" key="15">
    <source>
        <dbReference type="ARBA" id="ARBA00023136"/>
    </source>
</evidence>
<feature type="transmembrane region" description="Helical" evidence="18">
    <location>
        <begin position="483"/>
        <end position="504"/>
    </location>
</feature>
<feature type="transmembrane region" description="Helical" evidence="18">
    <location>
        <begin position="370"/>
        <end position="391"/>
    </location>
</feature>
<evidence type="ECO:0000256" key="9">
    <source>
        <dbReference type="ARBA" id="ARBA00022723"/>
    </source>
</evidence>
<evidence type="ECO:0000256" key="7">
    <source>
        <dbReference type="ARBA" id="ARBA00022660"/>
    </source>
</evidence>
<evidence type="ECO:0000256" key="10">
    <source>
        <dbReference type="ARBA" id="ARBA00022967"/>
    </source>
</evidence>
<evidence type="ECO:0000256" key="3">
    <source>
        <dbReference type="ARBA" id="ARBA00009578"/>
    </source>
</evidence>
<organism evidence="21 22">
    <name type="scientific">Variovorax soli</name>
    <dbReference type="NCBI Taxonomy" id="376815"/>
    <lineage>
        <taxon>Bacteria</taxon>
        <taxon>Pseudomonadati</taxon>
        <taxon>Pseudomonadota</taxon>
        <taxon>Betaproteobacteria</taxon>
        <taxon>Burkholderiales</taxon>
        <taxon>Comamonadaceae</taxon>
        <taxon>Variovorax</taxon>
    </lineage>
</organism>
<name>A0ABU1N9Y1_9BURK</name>
<keyword evidence="10" id="KW-1278">Translocase</keyword>
<dbReference type="Gene3D" id="1.20.210.10">
    <property type="entry name" value="Cytochrome c oxidase-like, subunit I domain"/>
    <property type="match status" value="1"/>
</dbReference>
<evidence type="ECO:0000256" key="14">
    <source>
        <dbReference type="ARBA" id="ARBA00023008"/>
    </source>
</evidence>
<evidence type="ECO:0000256" key="16">
    <source>
        <dbReference type="ARBA" id="ARBA00047816"/>
    </source>
</evidence>
<dbReference type="EC" id="7.1.1.9" evidence="18"/>
<dbReference type="InterPro" id="IPR036927">
    <property type="entry name" value="Cyt_c_oxase-like_su1_sf"/>
</dbReference>
<comment type="similarity">
    <text evidence="3 17">Belongs to the heme-copper respiratory oxidase family.</text>
</comment>
<keyword evidence="4 17" id="KW-0813">Transport</keyword>
<gene>
    <name evidence="21" type="ORF">J2739_001022</name>
</gene>
<feature type="domain" description="Cytochrome oxidase subunit I profile" evidence="20">
    <location>
        <begin position="40"/>
        <end position="546"/>
    </location>
</feature>
<evidence type="ECO:0000256" key="12">
    <source>
        <dbReference type="ARBA" id="ARBA00022989"/>
    </source>
</evidence>
<comment type="catalytic activity">
    <reaction evidence="16 18">
        <text>4 Fe(II)-[cytochrome c] + O2 + 8 H(+)(in) = 4 Fe(III)-[cytochrome c] + 2 H2O + 4 H(+)(out)</text>
        <dbReference type="Rhea" id="RHEA:11436"/>
        <dbReference type="Rhea" id="RHEA-COMP:10350"/>
        <dbReference type="Rhea" id="RHEA-COMP:14399"/>
        <dbReference type="ChEBI" id="CHEBI:15377"/>
        <dbReference type="ChEBI" id="CHEBI:15378"/>
        <dbReference type="ChEBI" id="CHEBI:15379"/>
        <dbReference type="ChEBI" id="CHEBI:29033"/>
        <dbReference type="ChEBI" id="CHEBI:29034"/>
        <dbReference type="EC" id="7.1.1.9"/>
    </reaction>
</comment>
<keyword evidence="14 18" id="KW-0186">Copper</keyword>
<evidence type="ECO:0000256" key="18">
    <source>
        <dbReference type="RuleBase" id="RU363061"/>
    </source>
</evidence>
<evidence type="ECO:0000256" key="1">
    <source>
        <dbReference type="ARBA" id="ARBA00004651"/>
    </source>
</evidence>
<feature type="transmembrane region" description="Helical" evidence="18">
    <location>
        <begin position="178"/>
        <end position="204"/>
    </location>
</feature>
<feature type="transmembrane region" description="Helical" evidence="18">
    <location>
        <begin position="263"/>
        <end position="287"/>
    </location>
</feature>
<evidence type="ECO:0000256" key="17">
    <source>
        <dbReference type="RuleBase" id="RU000370"/>
    </source>
</evidence>
<comment type="pathway">
    <text evidence="2 18">Energy metabolism; oxidative phosphorylation.</text>
</comment>
<dbReference type="NCBIfam" id="TIGR02891">
    <property type="entry name" value="CtaD_CoxA"/>
    <property type="match status" value="1"/>
</dbReference>
<dbReference type="SUPFAM" id="SSF81442">
    <property type="entry name" value="Cytochrome c oxidase subunit I-like"/>
    <property type="match status" value="1"/>
</dbReference>
<keyword evidence="5 18" id="KW-1003">Cell membrane</keyword>
<evidence type="ECO:0000256" key="2">
    <source>
        <dbReference type="ARBA" id="ARBA00004673"/>
    </source>
</evidence>
<reference evidence="21 22" key="1">
    <citation type="submission" date="2023-07" db="EMBL/GenBank/DDBJ databases">
        <title>Sorghum-associated microbial communities from plants grown in Nebraska, USA.</title>
        <authorList>
            <person name="Schachtman D."/>
        </authorList>
    </citation>
    <scope>NUCLEOTIDE SEQUENCE [LARGE SCALE GENOMIC DNA]</scope>
    <source>
        <strain evidence="21 22">DS1781</strain>
    </source>
</reference>
<evidence type="ECO:0000313" key="21">
    <source>
        <dbReference type="EMBL" id="MDR6535262.1"/>
    </source>
</evidence>
<dbReference type="InterPro" id="IPR023615">
    <property type="entry name" value="Cyt_c_Oxase_su1_BS"/>
</dbReference>
<dbReference type="PANTHER" id="PTHR10422">
    <property type="entry name" value="CYTOCHROME C OXIDASE SUBUNIT 1"/>
    <property type="match status" value="1"/>
</dbReference>
<dbReference type="PROSITE" id="PS50855">
    <property type="entry name" value="COX1"/>
    <property type="match status" value="1"/>
</dbReference>
<evidence type="ECO:0000256" key="5">
    <source>
        <dbReference type="ARBA" id="ARBA00022475"/>
    </source>
</evidence>
<protein>
    <recommendedName>
        <fullName evidence="18">Cytochrome c oxidase subunit 1</fullName>
        <ecNumber evidence="18">7.1.1.9</ecNumber>
    </recommendedName>
</protein>
<keyword evidence="15 18" id="KW-0472">Membrane</keyword>
<dbReference type="RefSeq" id="WP_309899194.1">
    <property type="nucleotide sequence ID" value="NZ_JAVDRF010000002.1"/>
</dbReference>
<dbReference type="CDD" id="cd01662">
    <property type="entry name" value="Ubiquinol_Oxidase_I"/>
    <property type="match status" value="1"/>
</dbReference>
<evidence type="ECO:0000256" key="13">
    <source>
        <dbReference type="ARBA" id="ARBA00023004"/>
    </source>
</evidence>
<dbReference type="PRINTS" id="PR01165">
    <property type="entry name" value="CYCOXIDASEI"/>
</dbReference>
<comment type="caution">
    <text evidence="21">The sequence shown here is derived from an EMBL/GenBank/DDBJ whole genome shotgun (WGS) entry which is preliminary data.</text>
</comment>
<evidence type="ECO:0000256" key="11">
    <source>
        <dbReference type="ARBA" id="ARBA00022982"/>
    </source>
</evidence>
<feature type="transmembrane region" description="Helical" evidence="18">
    <location>
        <begin position="95"/>
        <end position="120"/>
    </location>
</feature>